<feature type="domain" description="SGNH hydrolase-type esterase" evidence="2">
    <location>
        <begin position="61"/>
        <end position="271"/>
    </location>
</feature>
<dbReference type="Proteomes" id="UP000242246">
    <property type="component" value="Unassembled WGS sequence"/>
</dbReference>
<comment type="caution">
    <text evidence="3">The sequence shown here is derived from an EMBL/GenBank/DDBJ whole genome shotgun (WGS) entry which is preliminary data.</text>
</comment>
<dbReference type="Gene3D" id="3.40.50.1110">
    <property type="entry name" value="SGNH hydrolase"/>
    <property type="match status" value="1"/>
</dbReference>
<reference evidence="3 4" key="1">
    <citation type="submission" date="2014-12" db="EMBL/GenBank/DDBJ databases">
        <title>Draft genome sequences of 10 type strains of Lactococcus.</title>
        <authorList>
            <person name="Sun Z."/>
            <person name="Zhong Z."/>
            <person name="Liu W."/>
            <person name="Zhang W."/>
            <person name="Zhang H."/>
        </authorList>
    </citation>
    <scope>NUCLEOTIDE SEQUENCE [LARGE SCALE GENOMIC DNA]</scope>
    <source>
        <strain evidence="3 4">DSM 20686</strain>
    </source>
</reference>
<dbReference type="Pfam" id="PF13472">
    <property type="entry name" value="Lipase_GDSL_2"/>
    <property type="match status" value="1"/>
</dbReference>
<dbReference type="InterPro" id="IPR013830">
    <property type="entry name" value="SGNH_hydro"/>
</dbReference>
<evidence type="ECO:0000259" key="2">
    <source>
        <dbReference type="Pfam" id="PF13472"/>
    </source>
</evidence>
<sequence>MRHNKYKGLLIRWMLEVVVFVMAIFVIFFTVNYFWLRPVNSEMTNKYEKLRLAHQRINYVAIGDSLTQGVGDKTSQGGFVPLFAHELDDTYDVSVVYQNFGVAGNTSKQIYNQITKQTKIQSALKKADVITLTVGGNDVMKVIRTNLTNLSESSFEKPALEYQKQLSDLFTYIRQQNKDAQVFVLGIYNPFYLNFPNIVEMQTITDKWNEASQAIVNQQVNMYFVPINDLIYKGINGDQGVSESNQETKTITNDALFDEDHFHPNNIGYKIMSDAVARAYKEHRNEK</sequence>
<dbReference type="PANTHER" id="PTHR30383:SF27">
    <property type="entry name" value="SPORE GERMINATION LIPASE LIPC"/>
    <property type="match status" value="1"/>
</dbReference>
<dbReference type="InterPro" id="IPR036514">
    <property type="entry name" value="SGNH_hydro_sf"/>
</dbReference>
<dbReference type="InterPro" id="IPR051532">
    <property type="entry name" value="Ester_Hydrolysis_Enzymes"/>
</dbReference>
<dbReference type="AlphaFoldDB" id="A0A2A5S0Z0"/>
<evidence type="ECO:0000256" key="1">
    <source>
        <dbReference type="SAM" id="Phobius"/>
    </source>
</evidence>
<accession>A0A2A5S0Z0</accession>
<dbReference type="EMBL" id="JXJX01000005">
    <property type="protein sequence ID" value="PCS07197.1"/>
    <property type="molecule type" value="Genomic_DNA"/>
</dbReference>
<dbReference type="PANTHER" id="PTHR30383">
    <property type="entry name" value="THIOESTERASE 1/PROTEASE 1/LYSOPHOSPHOLIPASE L1"/>
    <property type="match status" value="1"/>
</dbReference>
<protein>
    <submittedName>
        <fullName evidence="3">GDSL family lipase</fullName>
    </submittedName>
</protein>
<organism evidence="3 4">
    <name type="scientific">Pseudolactococcus plantarum</name>
    <dbReference type="NCBI Taxonomy" id="1365"/>
    <lineage>
        <taxon>Bacteria</taxon>
        <taxon>Bacillati</taxon>
        <taxon>Bacillota</taxon>
        <taxon>Bacilli</taxon>
        <taxon>Lactobacillales</taxon>
        <taxon>Streptococcaceae</taxon>
        <taxon>Pseudolactococcus</taxon>
    </lineage>
</organism>
<name>A0A2A5S0Z0_9LACT</name>
<keyword evidence="1" id="KW-0472">Membrane</keyword>
<keyword evidence="1" id="KW-0812">Transmembrane</keyword>
<dbReference type="GO" id="GO:0004622">
    <property type="term" value="F:phosphatidylcholine lysophospholipase activity"/>
    <property type="evidence" value="ECO:0007669"/>
    <property type="project" value="TreeGrafter"/>
</dbReference>
<keyword evidence="1" id="KW-1133">Transmembrane helix</keyword>
<dbReference type="RefSeq" id="WP_068161296.1">
    <property type="nucleotide sequence ID" value="NZ_JXJX01000005.1"/>
</dbReference>
<keyword evidence="4" id="KW-1185">Reference proteome</keyword>
<evidence type="ECO:0000313" key="3">
    <source>
        <dbReference type="EMBL" id="PCS07197.1"/>
    </source>
</evidence>
<dbReference type="CDD" id="cd04506">
    <property type="entry name" value="SGNH_hydrolase_YpmR_like"/>
    <property type="match status" value="1"/>
</dbReference>
<feature type="transmembrane region" description="Helical" evidence="1">
    <location>
        <begin position="12"/>
        <end position="36"/>
    </location>
</feature>
<dbReference type="SUPFAM" id="SSF52266">
    <property type="entry name" value="SGNH hydrolase"/>
    <property type="match status" value="1"/>
</dbReference>
<evidence type="ECO:0000313" key="4">
    <source>
        <dbReference type="Proteomes" id="UP000242246"/>
    </source>
</evidence>
<gene>
    <name evidence="3" type="ORF">RU87_GL001250</name>
</gene>
<proteinExistence type="predicted"/>
<dbReference type="STRING" id="1348632.GCA_001591745_00609"/>